<sequence length="571" mass="59186">MILDEFLWKLGFLADTAGAQAATAALTHVTSAADDAVKAIADQAKAAGATGASTAGAVNQAASDVGRGTGSIMASFGMWMAALSGVGAGIAVLASGLSSFIDDAISNVEDLDEEAGKSARSAVEEAKTRLTEAGEQITGVFHDIRRQAILTVLPYLGAIVSKISEWYDANRALIEGTLTKLKDVIGRIGGAIGNTVSFIAKVIDHTTGWKVALGLLAAGFIFLKRQMVMAAAAQGLALLMNPLTWIAAAIAAVILLVDDFMVYMEGGESLLGDFWKPFVEAIPMVEAWFEHLKKIALGIWDPMVDGMVAMKDALVQLGQWMVEWWAKNGEAVTTFVVGALIVFGAFLSFLWQGVRGIFALLTGNWEMLGDVGAKTAEALAAIFDQLFALVSAVASAAWQTIESGAAAVIAAIAEIFAPLTSILSSIFGVIGDLISGSFEGAFNRVTALWDQTVGAIAAGVQKVIGFFTSIGQSLGLLNGKTIEVAQKVAVTASATPGAVAGAQNAARPQSTNPGASPRAAQFGGGQGGNVNQDVKMTIVTSDPEKAGKTAANELRRQQQVATRNAGGAVKY</sequence>
<feature type="region of interest" description="Disordered" evidence="1">
    <location>
        <begin position="501"/>
        <end position="530"/>
    </location>
</feature>
<feature type="transmembrane region" description="Helical" evidence="2">
    <location>
        <begin position="76"/>
        <end position="101"/>
    </location>
</feature>
<protein>
    <submittedName>
        <fullName evidence="3">Uncharacterized protein</fullName>
    </submittedName>
</protein>
<evidence type="ECO:0000256" key="1">
    <source>
        <dbReference type="SAM" id="MobiDB-lite"/>
    </source>
</evidence>
<keyword evidence="2" id="KW-1133">Transmembrane helix</keyword>
<feature type="region of interest" description="Disordered" evidence="1">
    <location>
        <begin position="542"/>
        <end position="571"/>
    </location>
</feature>
<organism evidence="3 4">
    <name type="scientific">Microvirgula aerodenitrificans</name>
    <dbReference type="NCBI Taxonomy" id="57480"/>
    <lineage>
        <taxon>Bacteria</taxon>
        <taxon>Pseudomonadati</taxon>
        <taxon>Pseudomonadota</taxon>
        <taxon>Betaproteobacteria</taxon>
        <taxon>Neisseriales</taxon>
        <taxon>Aquaspirillaceae</taxon>
        <taxon>Microvirgula</taxon>
    </lineage>
</organism>
<dbReference type="OrthoDB" id="8019720at2"/>
<accession>A0A2S0PEE0</accession>
<dbReference type="AlphaFoldDB" id="A0A2S0PEE0"/>
<keyword evidence="2" id="KW-0812">Transmembrane</keyword>
<dbReference type="KEGG" id="maer:DAI18_18145"/>
<keyword evidence="4" id="KW-1185">Reference proteome</keyword>
<evidence type="ECO:0000313" key="4">
    <source>
        <dbReference type="Proteomes" id="UP000244173"/>
    </source>
</evidence>
<feature type="transmembrane region" description="Helical" evidence="2">
    <location>
        <begin position="404"/>
        <end position="430"/>
    </location>
</feature>
<dbReference type="RefSeq" id="WP_107890139.1">
    <property type="nucleotide sequence ID" value="NZ_CP028519.1"/>
</dbReference>
<evidence type="ECO:0000256" key="2">
    <source>
        <dbReference type="SAM" id="Phobius"/>
    </source>
</evidence>
<feature type="transmembrane region" description="Helical" evidence="2">
    <location>
        <begin position="235"/>
        <end position="257"/>
    </location>
</feature>
<feature type="transmembrane region" description="Helical" evidence="2">
    <location>
        <begin position="331"/>
        <end position="354"/>
    </location>
</feature>
<evidence type="ECO:0000313" key="3">
    <source>
        <dbReference type="EMBL" id="AVY95748.1"/>
    </source>
</evidence>
<name>A0A2S0PEE0_9NEIS</name>
<proteinExistence type="predicted"/>
<dbReference type="EMBL" id="CP028519">
    <property type="protein sequence ID" value="AVY95748.1"/>
    <property type="molecule type" value="Genomic_DNA"/>
</dbReference>
<reference evidence="3 4" key="1">
    <citation type="submission" date="2018-04" db="EMBL/GenBank/DDBJ databases">
        <title>Denitrifier Microvirgula.</title>
        <authorList>
            <person name="Anderson E."/>
            <person name="Jang J."/>
            <person name="Ishii S."/>
        </authorList>
    </citation>
    <scope>NUCLEOTIDE SEQUENCE [LARGE SCALE GENOMIC DNA]</scope>
    <source>
        <strain evidence="3 4">BE2.4</strain>
    </source>
</reference>
<gene>
    <name evidence="3" type="ORF">DAI18_18145</name>
</gene>
<keyword evidence="2" id="KW-0472">Membrane</keyword>
<dbReference type="Proteomes" id="UP000244173">
    <property type="component" value="Chromosome"/>
</dbReference>